<evidence type="ECO:0000256" key="4">
    <source>
        <dbReference type="ARBA" id="ARBA00023098"/>
    </source>
</evidence>
<dbReference type="Pfam" id="PF13720">
    <property type="entry name" value="Acetyltransf_11"/>
    <property type="match status" value="1"/>
</dbReference>
<accession>A0A5C1E7X6</accession>
<dbReference type="NCBIfam" id="TIGR01852">
    <property type="entry name" value="lipid_A_lpxA"/>
    <property type="match status" value="1"/>
</dbReference>
<evidence type="ECO:0000256" key="3">
    <source>
        <dbReference type="ARBA" id="ARBA00022679"/>
    </source>
</evidence>
<dbReference type="InterPro" id="IPR037157">
    <property type="entry name" value="Acetyltransf_C_sf"/>
</dbReference>
<evidence type="ECO:0000313" key="8">
    <source>
        <dbReference type="EMBL" id="QEL65030.1"/>
    </source>
</evidence>
<dbReference type="PANTHER" id="PTHR43480:SF1">
    <property type="entry name" value="ACYL-[ACYL-CARRIER-PROTEIN]--UDP-N-ACETYLGLUCOSAMINE O-ACYLTRANSFERASE, MITOCHONDRIAL-RELATED"/>
    <property type="match status" value="1"/>
</dbReference>
<comment type="subcellular location">
    <subcellularLocation>
        <location evidence="6">Cytoplasm</location>
    </subcellularLocation>
</comment>
<keyword evidence="3 6" id="KW-0808">Transferase</keyword>
<dbReference type="CDD" id="cd03351">
    <property type="entry name" value="LbH_UDP-GlcNAc_AT"/>
    <property type="match status" value="1"/>
</dbReference>
<evidence type="ECO:0000313" key="9">
    <source>
        <dbReference type="Proteomes" id="UP000323671"/>
    </source>
</evidence>
<evidence type="ECO:0000256" key="5">
    <source>
        <dbReference type="ARBA" id="ARBA00023315"/>
    </source>
</evidence>
<sequence length="258" mass="27810">MTQIHPTAVVSSHAQLGENVTIGPYSIIGDHVVIGDNTSVGAHTVIEGHTTIGRDNQIHHFCALGGVPQDKKYAGEPTKLIIGDRNTIREFCSFHTGTIQDAGETRVGSDNWIMGYVHIAHDCVVANHTILASNAQIAGHVHVDDWVILGGMTGVHQFVHIGAHAMTGGGTILFQDLPPFVMAVGNNPAPKGINSEGLKRRGFSPESVMAIKRAYRTLYRSGLTLEEAREKIGAEAVTYPELNPLVEFLAQSKRGILR</sequence>
<dbReference type="Gene3D" id="1.20.1180.10">
    <property type="entry name" value="Udp N-acetylglucosamine O-acyltransferase, C-terminal domain"/>
    <property type="match status" value="1"/>
</dbReference>
<dbReference type="Gene3D" id="2.160.10.10">
    <property type="entry name" value="Hexapeptide repeat proteins"/>
    <property type="match status" value="1"/>
</dbReference>
<dbReference type="SUPFAM" id="SSF51161">
    <property type="entry name" value="Trimeric LpxA-like enzymes"/>
    <property type="match status" value="1"/>
</dbReference>
<dbReference type="InterPro" id="IPR001451">
    <property type="entry name" value="Hexapep"/>
</dbReference>
<dbReference type="GO" id="GO:0005737">
    <property type="term" value="C:cytoplasm"/>
    <property type="evidence" value="ECO:0007669"/>
    <property type="project" value="UniProtKB-SubCell"/>
</dbReference>
<keyword evidence="5 6" id="KW-0012">Acyltransferase</keyword>
<name>A0A5C1E7X6_9RHOO</name>
<keyword evidence="1 6" id="KW-0444">Lipid biosynthesis</keyword>
<evidence type="ECO:0000256" key="1">
    <source>
        <dbReference type="ARBA" id="ARBA00022516"/>
    </source>
</evidence>
<dbReference type="InterPro" id="IPR029098">
    <property type="entry name" value="Acetyltransf_C"/>
</dbReference>
<comment type="subunit">
    <text evidence="6">Homotrimer.</text>
</comment>
<dbReference type="GO" id="GO:0009245">
    <property type="term" value="P:lipid A biosynthetic process"/>
    <property type="evidence" value="ECO:0007669"/>
    <property type="project" value="UniProtKB-UniRule"/>
</dbReference>
<dbReference type="Pfam" id="PF00132">
    <property type="entry name" value="Hexapep"/>
    <property type="match status" value="2"/>
</dbReference>
<evidence type="ECO:0000256" key="2">
    <source>
        <dbReference type="ARBA" id="ARBA00022556"/>
    </source>
</evidence>
<dbReference type="InterPro" id="IPR011004">
    <property type="entry name" value="Trimer_LpxA-like_sf"/>
</dbReference>
<reference evidence="8 9" key="1">
    <citation type="submission" date="2017-07" db="EMBL/GenBank/DDBJ databases">
        <title>Complete genome sequence of Oryzomicrobium terrae TPP412.</title>
        <authorList>
            <person name="Chiu L.-W."/>
            <person name="Lo K.-J."/>
            <person name="Tsai Y.-M."/>
            <person name="Lin S.-S."/>
            <person name="Kuo C.-H."/>
            <person name="Liu C.-T."/>
        </authorList>
    </citation>
    <scope>NUCLEOTIDE SEQUENCE [LARGE SCALE GENOMIC DNA]</scope>
    <source>
        <strain evidence="8 9">TPP412</strain>
    </source>
</reference>
<dbReference type="PIRSF" id="PIRSF000456">
    <property type="entry name" value="UDP-GlcNAc_acltr"/>
    <property type="match status" value="1"/>
</dbReference>
<dbReference type="GO" id="GO:0008780">
    <property type="term" value="F:acyl-[acyl-carrier-protein]-UDP-N-acetylglucosamine O-acyltransferase activity"/>
    <property type="evidence" value="ECO:0007669"/>
    <property type="project" value="UniProtKB-UniRule"/>
</dbReference>
<comment type="catalytic activity">
    <reaction evidence="6">
        <text>a (3R)-hydroxyacyl-[ACP] + UDP-N-acetyl-alpha-D-glucosamine = a UDP-3-O-[(3R)-3-hydroxyacyl]-N-acetyl-alpha-D-glucosamine + holo-[ACP]</text>
        <dbReference type="Rhea" id="RHEA:67812"/>
        <dbReference type="Rhea" id="RHEA-COMP:9685"/>
        <dbReference type="Rhea" id="RHEA-COMP:9945"/>
        <dbReference type="ChEBI" id="CHEBI:57705"/>
        <dbReference type="ChEBI" id="CHEBI:64479"/>
        <dbReference type="ChEBI" id="CHEBI:78827"/>
        <dbReference type="ChEBI" id="CHEBI:173225"/>
        <dbReference type="EC" id="2.3.1.129"/>
    </reaction>
</comment>
<dbReference type="NCBIfam" id="NF003657">
    <property type="entry name" value="PRK05289.1"/>
    <property type="match status" value="1"/>
</dbReference>
<dbReference type="EMBL" id="CP022579">
    <property type="protein sequence ID" value="QEL65030.1"/>
    <property type="molecule type" value="Genomic_DNA"/>
</dbReference>
<evidence type="ECO:0000256" key="6">
    <source>
        <dbReference type="HAMAP-Rule" id="MF_00387"/>
    </source>
</evidence>
<dbReference type="GO" id="GO:0016020">
    <property type="term" value="C:membrane"/>
    <property type="evidence" value="ECO:0007669"/>
    <property type="project" value="GOC"/>
</dbReference>
<comment type="similarity">
    <text evidence="6">Belongs to the transferase hexapeptide repeat family. LpxA subfamily.</text>
</comment>
<dbReference type="KEGG" id="otr:OTERR_15540"/>
<dbReference type="UniPathway" id="UPA00359">
    <property type="reaction ID" value="UER00477"/>
</dbReference>
<organism evidence="8 9">
    <name type="scientific">Oryzomicrobium terrae</name>
    <dbReference type="NCBI Taxonomy" id="1735038"/>
    <lineage>
        <taxon>Bacteria</taxon>
        <taxon>Pseudomonadati</taxon>
        <taxon>Pseudomonadota</taxon>
        <taxon>Betaproteobacteria</taxon>
        <taxon>Rhodocyclales</taxon>
        <taxon>Rhodocyclaceae</taxon>
        <taxon>Oryzomicrobium</taxon>
    </lineage>
</organism>
<keyword evidence="6" id="KW-0677">Repeat</keyword>
<dbReference type="Proteomes" id="UP000323671">
    <property type="component" value="Chromosome"/>
</dbReference>
<keyword evidence="4 6" id="KW-0443">Lipid metabolism</keyword>
<keyword evidence="9" id="KW-1185">Reference proteome</keyword>
<comment type="pathway">
    <text evidence="6">Glycolipid biosynthesis; lipid IV(A) biosynthesis; lipid IV(A) from (3R)-3-hydroxytetradecanoyl-[acyl-carrier-protein] and UDP-N-acetyl-alpha-D-glucosamine: step 1/6.</text>
</comment>
<evidence type="ECO:0000259" key="7">
    <source>
        <dbReference type="Pfam" id="PF13720"/>
    </source>
</evidence>
<protein>
    <recommendedName>
        <fullName evidence="6">Acyl-[acyl-carrier-protein]--UDP-N-acetylglucosamine O-acyltransferase</fullName>
        <shortName evidence="6">UDP-N-acetylglucosamine acyltransferase</shortName>
        <ecNumber evidence="6">2.3.1.129</ecNumber>
    </recommendedName>
</protein>
<dbReference type="HAMAP" id="MF_00387">
    <property type="entry name" value="LpxA"/>
    <property type="match status" value="1"/>
</dbReference>
<dbReference type="InterPro" id="IPR010137">
    <property type="entry name" value="Lipid_A_LpxA"/>
</dbReference>
<keyword evidence="2 6" id="KW-0441">Lipid A biosynthesis</keyword>
<dbReference type="PANTHER" id="PTHR43480">
    <property type="entry name" value="ACYL-[ACYL-CARRIER-PROTEIN]--UDP-N-ACETYLGLUCOSAMINE O-ACYLTRANSFERASE"/>
    <property type="match status" value="1"/>
</dbReference>
<proteinExistence type="inferred from homology"/>
<comment type="function">
    <text evidence="6">Involved in the biosynthesis of lipid A, a phosphorylated glycolipid that anchors the lipopolysaccharide to the outer membrane of the cell.</text>
</comment>
<feature type="domain" description="UDP N-acetylglucosamine O-acyltransferase C-terminal" evidence="7">
    <location>
        <begin position="176"/>
        <end position="256"/>
    </location>
</feature>
<keyword evidence="6" id="KW-0963">Cytoplasm</keyword>
<dbReference type="RefSeq" id="WP_054620939.1">
    <property type="nucleotide sequence ID" value="NZ_CP022579.1"/>
</dbReference>
<dbReference type="EC" id="2.3.1.129" evidence="6"/>
<dbReference type="AlphaFoldDB" id="A0A5C1E7X6"/>
<gene>
    <name evidence="6 8" type="primary">lpxA</name>
    <name evidence="8" type="ORF">OTERR_15540</name>
</gene>